<keyword evidence="4" id="KW-1185">Reference proteome</keyword>
<dbReference type="PANTHER" id="PTHR32309">
    <property type="entry name" value="TYROSINE-PROTEIN KINASE"/>
    <property type="match status" value="1"/>
</dbReference>
<protein>
    <submittedName>
        <fullName evidence="3">Chain-length determining protein</fullName>
    </submittedName>
</protein>
<accession>A0ABS7X6G2</accession>
<evidence type="ECO:0000256" key="2">
    <source>
        <dbReference type="SAM" id="Phobius"/>
    </source>
</evidence>
<name>A0ABS7X6G2_9GAMM</name>
<organism evidence="3 4">
    <name type="scientific">Rheinheimera maricola</name>
    <dbReference type="NCBI Taxonomy" id="2793282"/>
    <lineage>
        <taxon>Bacteria</taxon>
        <taxon>Pseudomonadati</taxon>
        <taxon>Pseudomonadota</taxon>
        <taxon>Gammaproteobacteria</taxon>
        <taxon>Chromatiales</taxon>
        <taxon>Chromatiaceae</taxon>
        <taxon>Rheinheimera</taxon>
    </lineage>
</organism>
<keyword evidence="1" id="KW-0175">Coiled coil</keyword>
<dbReference type="EMBL" id="JAERPS020000001">
    <property type="protein sequence ID" value="MBZ9610303.1"/>
    <property type="molecule type" value="Genomic_DNA"/>
</dbReference>
<reference evidence="3 4" key="2">
    <citation type="submission" date="2021-08" db="EMBL/GenBank/DDBJ databases">
        <title>Rheinheimera aquimaris sp. nov., isolated from seawater of the East Sea in Korea.</title>
        <authorList>
            <person name="Kim K.H."/>
            <person name="Wenting R."/>
            <person name="Kim K.R."/>
            <person name="Jeon C.O."/>
        </authorList>
    </citation>
    <scope>NUCLEOTIDE SEQUENCE [LARGE SCALE GENOMIC DNA]</scope>
    <source>
        <strain evidence="3 4">MA-13</strain>
    </source>
</reference>
<evidence type="ECO:0000313" key="3">
    <source>
        <dbReference type="EMBL" id="MBZ9610303.1"/>
    </source>
</evidence>
<keyword evidence="2" id="KW-0812">Transmembrane</keyword>
<feature type="coiled-coil region" evidence="1">
    <location>
        <begin position="163"/>
        <end position="197"/>
    </location>
</feature>
<keyword evidence="2" id="KW-1133">Transmembrane helix</keyword>
<keyword evidence="2" id="KW-0472">Membrane</keyword>
<dbReference type="RefSeq" id="WP_205310158.1">
    <property type="nucleotide sequence ID" value="NZ_JAERPS020000001.1"/>
</dbReference>
<evidence type="ECO:0000313" key="4">
    <source>
        <dbReference type="Proteomes" id="UP000663814"/>
    </source>
</evidence>
<feature type="transmembrane region" description="Helical" evidence="2">
    <location>
        <begin position="335"/>
        <end position="355"/>
    </location>
</feature>
<evidence type="ECO:0000256" key="1">
    <source>
        <dbReference type="SAM" id="Coils"/>
    </source>
</evidence>
<dbReference type="PANTHER" id="PTHR32309:SF13">
    <property type="entry name" value="FERRIC ENTEROBACTIN TRANSPORT PROTEIN FEPE"/>
    <property type="match status" value="1"/>
</dbReference>
<gene>
    <name evidence="3" type="ORF">I4W93_001710</name>
</gene>
<dbReference type="Proteomes" id="UP000663814">
    <property type="component" value="Unassembled WGS sequence"/>
</dbReference>
<sequence>MREKLTAKAHWLAAGIACICAVFYWSVLATDRYISETNIVLESPELAPSSFNFTSLLSGTGGSADLLLLKDHLLSVDMLKKIDASLQLRQHYSSSDIDWLSRLDADAAIEHFHEYYQKRIHVVFDDYAGLLRIRVAAYSPEQAKAIADALLQEGEAHMNDMGRRLAEEQVRFIEGQVAILNQRLEQAREELLSYQNQYGLVSPTAAVESIAAIVARLESQLALTEAQRKAAMSYQSAVSPELKRLNAEIDALKQQIALEQNRLAAGDGQSLNRVSAEYETIALRAKFALELYSNTLIALENTRIEASRKLKQVSVLQYPTLPEYAVEPKRMKNSIVFIVMTLLLAGIVHLLLLIIRDHRD</sequence>
<dbReference type="InterPro" id="IPR050445">
    <property type="entry name" value="Bact_polysacc_biosynth/exp"/>
</dbReference>
<comment type="caution">
    <text evidence="3">The sequence shown here is derived from an EMBL/GenBank/DDBJ whole genome shotgun (WGS) entry which is preliminary data.</text>
</comment>
<proteinExistence type="predicted"/>
<reference evidence="3 4" key="1">
    <citation type="submission" date="2020-12" db="EMBL/GenBank/DDBJ databases">
        <authorList>
            <person name="Ruan W."/>
            <person name="Khan S.A."/>
            <person name="Jeon C.O."/>
        </authorList>
    </citation>
    <scope>NUCLEOTIDE SEQUENCE [LARGE SCALE GENOMIC DNA]</scope>
    <source>
        <strain evidence="3 4">MA-13</strain>
    </source>
</reference>